<dbReference type="InterPro" id="IPR039424">
    <property type="entry name" value="SBP_5"/>
</dbReference>
<name>A0A1G7TRW2_9PROT</name>
<dbReference type="SUPFAM" id="SSF53850">
    <property type="entry name" value="Periplasmic binding protein-like II"/>
    <property type="match status" value="1"/>
</dbReference>
<feature type="chain" id="PRO_5011449518" evidence="4">
    <location>
        <begin position="26"/>
        <end position="615"/>
    </location>
</feature>
<keyword evidence="3 4" id="KW-0732">Signal</keyword>
<dbReference type="AlphaFoldDB" id="A0A1G7TRW2"/>
<dbReference type="GO" id="GO:0030288">
    <property type="term" value="C:outer membrane-bounded periplasmic space"/>
    <property type="evidence" value="ECO:0007669"/>
    <property type="project" value="TreeGrafter"/>
</dbReference>
<proteinExistence type="inferred from homology"/>
<accession>A0A1G7TRW2</accession>
<feature type="domain" description="Solute-binding protein family 5" evidence="5">
    <location>
        <begin position="110"/>
        <end position="521"/>
    </location>
</feature>
<dbReference type="InterPro" id="IPR000914">
    <property type="entry name" value="SBP_5_dom"/>
</dbReference>
<evidence type="ECO:0000256" key="3">
    <source>
        <dbReference type="ARBA" id="ARBA00022729"/>
    </source>
</evidence>
<evidence type="ECO:0000256" key="4">
    <source>
        <dbReference type="SAM" id="SignalP"/>
    </source>
</evidence>
<protein>
    <submittedName>
        <fullName evidence="6">Microcin C transport system substrate-binding protein</fullName>
    </submittedName>
</protein>
<dbReference type="Proteomes" id="UP000217076">
    <property type="component" value="Unassembled WGS sequence"/>
</dbReference>
<comment type="similarity">
    <text evidence="2">Belongs to the bacterial solute-binding protein 5 family.</text>
</comment>
<dbReference type="Gene3D" id="3.10.105.10">
    <property type="entry name" value="Dipeptide-binding Protein, Domain 3"/>
    <property type="match status" value="1"/>
</dbReference>
<dbReference type="GO" id="GO:1904680">
    <property type="term" value="F:peptide transmembrane transporter activity"/>
    <property type="evidence" value="ECO:0007669"/>
    <property type="project" value="TreeGrafter"/>
</dbReference>
<organism evidence="6 7">
    <name type="scientific">Roseospirillum parvum</name>
    <dbReference type="NCBI Taxonomy" id="83401"/>
    <lineage>
        <taxon>Bacteria</taxon>
        <taxon>Pseudomonadati</taxon>
        <taxon>Pseudomonadota</taxon>
        <taxon>Alphaproteobacteria</taxon>
        <taxon>Rhodospirillales</taxon>
        <taxon>Rhodospirillaceae</taxon>
        <taxon>Roseospirillum</taxon>
    </lineage>
</organism>
<dbReference type="RefSeq" id="WP_245689155.1">
    <property type="nucleotide sequence ID" value="NZ_FNCV01000001.1"/>
</dbReference>
<evidence type="ECO:0000313" key="6">
    <source>
        <dbReference type="EMBL" id="SDG38008.1"/>
    </source>
</evidence>
<dbReference type="PANTHER" id="PTHR30290:SF64">
    <property type="entry name" value="ABC TRANSPORTER PERIPLASMIC BINDING PROTEIN"/>
    <property type="match status" value="1"/>
</dbReference>
<dbReference type="PANTHER" id="PTHR30290">
    <property type="entry name" value="PERIPLASMIC BINDING COMPONENT OF ABC TRANSPORTER"/>
    <property type="match status" value="1"/>
</dbReference>
<feature type="signal peptide" evidence="4">
    <location>
        <begin position="1"/>
        <end position="25"/>
    </location>
</feature>
<comment type="subcellular location">
    <subcellularLocation>
        <location evidence="1">Periplasm</location>
    </subcellularLocation>
</comment>
<dbReference type="Pfam" id="PF00496">
    <property type="entry name" value="SBP_bac_5"/>
    <property type="match status" value="1"/>
</dbReference>
<sequence>MAVWVRCCLLLLGVMGVIAPEPARAGDAPTPADIPAVHALAMHGAPRYGPDFTHFDYVVPTAPKGGEARLSAIGTFDTLNPFTLKGVPAAGLGGTFDTLLERSDDEPFTMYGLLAESIRLPEDRAWVEFTLRPEARWHDGQPVTAEDVAWTFKTLTSEGSPFYAAYYADVTEVSAPAPNTVRFTFTPGQINPELPLIIGQLPVLPRHAWEGRDFAQTTLEPLLGSGPYKVAEVDPGRAITYQRVADYWAAGLPLKRGRHNFDRLRYDYYRDAAVALEAFKAGAYDFRQENTAKVWATGYDFPARDQGLVKLEAIEHSLPTGMQGFFYNTRRAVFADPRVRRALAYAFDFEWTNANLFHGQYTRTHSYFSNSELAAQGAPQGRELEILESFRGRVPDSVFGPALKAPDTDGPGGLRDNLKQAVDLLKEAGWAIGKDRKLRAEGGQGAPLSFEILLYNPAFERISEPFARNLERLGIEARLRVVDTAQYQARVNDYDFDMIVYSAGQSNSPGNEQRDYWSSAAAGKPGSRNVAGLADPAVDGLIDLVITAPDRAELVARTRALDRVLRAHYLCIPHWHSTQFRVAYWDKFGHPDNPPPYALPIDTWWIDPDKAARLK</sequence>
<gene>
    <name evidence="6" type="ORF">SAMN05421742_10184</name>
</gene>
<dbReference type="GO" id="GO:0015833">
    <property type="term" value="P:peptide transport"/>
    <property type="evidence" value="ECO:0007669"/>
    <property type="project" value="TreeGrafter"/>
</dbReference>
<dbReference type="GO" id="GO:0042884">
    <property type="term" value="P:microcin transport"/>
    <property type="evidence" value="ECO:0007669"/>
    <property type="project" value="TreeGrafter"/>
</dbReference>
<dbReference type="CDD" id="cd08497">
    <property type="entry name" value="MbnE-like"/>
    <property type="match status" value="1"/>
</dbReference>
<dbReference type="InterPro" id="IPR030678">
    <property type="entry name" value="Peptide/Ni-bd"/>
</dbReference>
<dbReference type="GO" id="GO:0043190">
    <property type="term" value="C:ATP-binding cassette (ABC) transporter complex"/>
    <property type="evidence" value="ECO:0007669"/>
    <property type="project" value="InterPro"/>
</dbReference>
<keyword evidence="7" id="KW-1185">Reference proteome</keyword>
<evidence type="ECO:0000313" key="7">
    <source>
        <dbReference type="Proteomes" id="UP000217076"/>
    </source>
</evidence>
<reference evidence="7" key="1">
    <citation type="submission" date="2016-10" db="EMBL/GenBank/DDBJ databases">
        <authorList>
            <person name="Varghese N."/>
            <person name="Submissions S."/>
        </authorList>
    </citation>
    <scope>NUCLEOTIDE SEQUENCE [LARGE SCALE GENOMIC DNA]</scope>
    <source>
        <strain evidence="7">930I</strain>
    </source>
</reference>
<evidence type="ECO:0000259" key="5">
    <source>
        <dbReference type="Pfam" id="PF00496"/>
    </source>
</evidence>
<dbReference type="PIRSF" id="PIRSF002741">
    <property type="entry name" value="MppA"/>
    <property type="match status" value="1"/>
</dbReference>
<dbReference type="STRING" id="83401.SAMN05421742_10184"/>
<dbReference type="EMBL" id="FNCV01000001">
    <property type="protein sequence ID" value="SDG38008.1"/>
    <property type="molecule type" value="Genomic_DNA"/>
</dbReference>
<evidence type="ECO:0000256" key="2">
    <source>
        <dbReference type="ARBA" id="ARBA00005695"/>
    </source>
</evidence>
<dbReference type="Gene3D" id="3.40.190.10">
    <property type="entry name" value="Periplasmic binding protein-like II"/>
    <property type="match status" value="1"/>
</dbReference>
<evidence type="ECO:0000256" key="1">
    <source>
        <dbReference type="ARBA" id="ARBA00004418"/>
    </source>
</evidence>